<dbReference type="STRING" id="880526.GCA_000427365_01174"/>
<keyword evidence="3 6" id="KW-0812">Transmembrane</keyword>
<keyword evidence="2" id="KW-1003">Cell membrane</keyword>
<protein>
    <recommendedName>
        <fullName evidence="9">TIGR00374 family protein</fullName>
    </recommendedName>
</protein>
<dbReference type="Proteomes" id="UP000255233">
    <property type="component" value="Unassembled WGS sequence"/>
</dbReference>
<organism evidence="7 8">
    <name type="scientific">Rikenella microfusus</name>
    <dbReference type="NCBI Taxonomy" id="28139"/>
    <lineage>
        <taxon>Bacteria</taxon>
        <taxon>Pseudomonadati</taxon>
        <taxon>Bacteroidota</taxon>
        <taxon>Bacteroidia</taxon>
        <taxon>Bacteroidales</taxon>
        <taxon>Rikenellaceae</taxon>
        <taxon>Rikenella</taxon>
    </lineage>
</organism>
<feature type="transmembrane region" description="Helical" evidence="6">
    <location>
        <begin position="270"/>
        <end position="292"/>
    </location>
</feature>
<gene>
    <name evidence="7" type="ORF">NCTC11190_00268</name>
</gene>
<accession>A0A379MNF2</accession>
<reference evidence="7 8" key="1">
    <citation type="submission" date="2018-06" db="EMBL/GenBank/DDBJ databases">
        <authorList>
            <consortium name="Pathogen Informatics"/>
            <person name="Doyle S."/>
        </authorList>
    </citation>
    <scope>NUCLEOTIDE SEQUENCE [LARGE SCALE GENOMIC DNA]</scope>
    <source>
        <strain evidence="7 8">NCTC11190</strain>
    </source>
</reference>
<keyword evidence="8" id="KW-1185">Reference proteome</keyword>
<feature type="transmembrane region" description="Helical" evidence="6">
    <location>
        <begin position="235"/>
        <end position="258"/>
    </location>
</feature>
<sequence>MENNTVGRVRWWKIALPVLFGLGFVAWMIARDFDPAIFEHVRFTWHALLFILVAFLFMVGRDLGYIIRIRLFSRGQLSWRQAFRIIMLWEFTSAVTPSAIGGTSVAVVFVHKEGIPVGKSAAIVMLTSFFDELYFAVVFPVVFFIVGGDRLFDGPMGHQLMLFAAIGYGVKLAYLLLLSYGLFLNPLGLKWLIVKIFSLPGLRRWRPGAVKAGTDVVRSAIEIRRYRPRFWAESFAATFLSWSSRYLVANALFMAFFMLSDQFLVFARQLAMWIMMLVAPTPGGSGFAEYIFSNFLSDVIPVGASIQIGTAAVIALLWRLVTYYPYLIMGAVILPRWLRRSFGRQNPGISRKAG</sequence>
<evidence type="ECO:0000256" key="3">
    <source>
        <dbReference type="ARBA" id="ARBA00022692"/>
    </source>
</evidence>
<name>A0A379MNF2_9BACT</name>
<feature type="transmembrane region" description="Helical" evidence="6">
    <location>
        <begin position="160"/>
        <end position="183"/>
    </location>
</feature>
<feature type="transmembrane region" description="Helical" evidence="6">
    <location>
        <begin position="312"/>
        <end position="334"/>
    </location>
</feature>
<dbReference type="OrthoDB" id="1493331at2"/>
<keyword evidence="4 6" id="KW-1133">Transmembrane helix</keyword>
<dbReference type="PANTHER" id="PTHR37693:SF1">
    <property type="entry name" value="INTEGRAL MEMBRANE PROTEIN"/>
    <property type="match status" value="1"/>
</dbReference>
<feature type="transmembrane region" description="Helical" evidence="6">
    <location>
        <begin position="12"/>
        <end position="30"/>
    </location>
</feature>
<feature type="transmembrane region" description="Helical" evidence="6">
    <location>
        <begin position="88"/>
        <end position="110"/>
    </location>
</feature>
<evidence type="ECO:0000313" key="8">
    <source>
        <dbReference type="Proteomes" id="UP000255233"/>
    </source>
</evidence>
<evidence type="ECO:0000256" key="5">
    <source>
        <dbReference type="ARBA" id="ARBA00023136"/>
    </source>
</evidence>
<feature type="transmembrane region" description="Helical" evidence="6">
    <location>
        <begin position="122"/>
        <end position="148"/>
    </location>
</feature>
<dbReference type="InterPro" id="IPR022791">
    <property type="entry name" value="L-PG_synthase/AglD"/>
</dbReference>
<dbReference type="EMBL" id="UGVL01000001">
    <property type="protein sequence ID" value="SUE33073.1"/>
    <property type="molecule type" value="Genomic_DNA"/>
</dbReference>
<dbReference type="GO" id="GO:0005886">
    <property type="term" value="C:plasma membrane"/>
    <property type="evidence" value="ECO:0007669"/>
    <property type="project" value="UniProtKB-SubCell"/>
</dbReference>
<dbReference type="AlphaFoldDB" id="A0A379MNF2"/>
<comment type="subcellular location">
    <subcellularLocation>
        <location evidence="1">Cell membrane</location>
        <topology evidence="1">Multi-pass membrane protein</topology>
    </subcellularLocation>
</comment>
<evidence type="ECO:0000256" key="2">
    <source>
        <dbReference type="ARBA" id="ARBA00022475"/>
    </source>
</evidence>
<keyword evidence="5 6" id="KW-0472">Membrane</keyword>
<dbReference type="PANTHER" id="PTHR37693">
    <property type="entry name" value="PHOSPHATIDYLGLYCEROL LYSYLTRANSFERASE"/>
    <property type="match status" value="1"/>
</dbReference>
<evidence type="ECO:0008006" key="9">
    <source>
        <dbReference type="Google" id="ProtNLM"/>
    </source>
</evidence>
<evidence type="ECO:0000313" key="7">
    <source>
        <dbReference type="EMBL" id="SUE33073.1"/>
    </source>
</evidence>
<dbReference type="RefSeq" id="WP_027290895.1">
    <property type="nucleotide sequence ID" value="NZ_CALVFX010000005.1"/>
</dbReference>
<evidence type="ECO:0000256" key="4">
    <source>
        <dbReference type="ARBA" id="ARBA00022989"/>
    </source>
</evidence>
<dbReference type="Pfam" id="PF03706">
    <property type="entry name" value="LPG_synthase_TM"/>
    <property type="match status" value="1"/>
</dbReference>
<evidence type="ECO:0000256" key="1">
    <source>
        <dbReference type="ARBA" id="ARBA00004651"/>
    </source>
</evidence>
<dbReference type="NCBIfam" id="TIGR00374">
    <property type="entry name" value="flippase-like domain"/>
    <property type="match status" value="1"/>
</dbReference>
<evidence type="ECO:0000256" key="6">
    <source>
        <dbReference type="SAM" id="Phobius"/>
    </source>
</evidence>
<feature type="transmembrane region" description="Helical" evidence="6">
    <location>
        <begin position="45"/>
        <end position="67"/>
    </location>
</feature>
<proteinExistence type="predicted"/>